<feature type="compositionally biased region" description="Polar residues" evidence="1">
    <location>
        <begin position="370"/>
        <end position="395"/>
    </location>
</feature>
<keyword evidence="2" id="KW-1133">Transmembrane helix</keyword>
<dbReference type="Proteomes" id="UP000664203">
    <property type="component" value="Unassembled WGS sequence"/>
</dbReference>
<keyword evidence="2" id="KW-0472">Membrane</keyword>
<protein>
    <submittedName>
        <fullName evidence="3">Uncharacterized protein</fullName>
    </submittedName>
</protein>
<dbReference type="AlphaFoldDB" id="A0A8H3PL63"/>
<reference evidence="3" key="1">
    <citation type="submission" date="2021-03" db="EMBL/GenBank/DDBJ databases">
        <authorList>
            <person name="Tagirdzhanova G."/>
        </authorList>
    </citation>
    <scope>NUCLEOTIDE SEQUENCE</scope>
</reference>
<organism evidence="3 4">
    <name type="scientific">Alectoria fallacina</name>
    <dbReference type="NCBI Taxonomy" id="1903189"/>
    <lineage>
        <taxon>Eukaryota</taxon>
        <taxon>Fungi</taxon>
        <taxon>Dikarya</taxon>
        <taxon>Ascomycota</taxon>
        <taxon>Pezizomycotina</taxon>
        <taxon>Lecanoromycetes</taxon>
        <taxon>OSLEUM clade</taxon>
        <taxon>Lecanoromycetidae</taxon>
        <taxon>Lecanorales</taxon>
        <taxon>Lecanorineae</taxon>
        <taxon>Parmeliaceae</taxon>
        <taxon>Alectoria</taxon>
    </lineage>
</organism>
<keyword evidence="2" id="KW-0812">Transmembrane</keyword>
<feature type="transmembrane region" description="Helical" evidence="2">
    <location>
        <begin position="960"/>
        <end position="977"/>
    </location>
</feature>
<evidence type="ECO:0000256" key="1">
    <source>
        <dbReference type="SAM" id="MobiDB-lite"/>
    </source>
</evidence>
<accession>A0A8H3PL63</accession>
<feature type="compositionally biased region" description="Gly residues" evidence="1">
    <location>
        <begin position="403"/>
        <end position="421"/>
    </location>
</feature>
<feature type="region of interest" description="Disordered" evidence="1">
    <location>
        <begin position="276"/>
        <end position="437"/>
    </location>
</feature>
<feature type="compositionally biased region" description="Low complexity" evidence="1">
    <location>
        <begin position="307"/>
        <end position="326"/>
    </location>
</feature>
<keyword evidence="4" id="KW-1185">Reference proteome</keyword>
<feature type="compositionally biased region" description="Low complexity" evidence="1">
    <location>
        <begin position="343"/>
        <end position="364"/>
    </location>
</feature>
<feature type="compositionally biased region" description="Pro residues" evidence="1">
    <location>
        <begin position="296"/>
        <end position="306"/>
    </location>
</feature>
<evidence type="ECO:0000313" key="4">
    <source>
        <dbReference type="Proteomes" id="UP000664203"/>
    </source>
</evidence>
<evidence type="ECO:0000313" key="3">
    <source>
        <dbReference type="EMBL" id="CAF9943415.1"/>
    </source>
</evidence>
<name>A0A8H3PL63_9LECA</name>
<comment type="caution">
    <text evidence="3">The sequence shown here is derived from an EMBL/GenBank/DDBJ whole genome shotgun (WGS) entry which is preliminary data.</text>
</comment>
<sequence length="978" mass="94726">MAGTANGYLNTGTQPSASMCAVQANGLAPIGDGPPEPADYSTACSCNAIVSSVVTVAPIVVTGMNSDGSLWSETATVKTVTNLGYTPPTDCCVQCLITAADVQVLYWPVETASTNNLSTANNLSITTAPPTPTSYSYVENGVTFISPSVYVAYRSLGAAGDCPAFGPKYFAQGDTYNTTIGYPPDALSTSMCDGPPAGFQLYTAINYTELQYPTGSQTQGTCEWRIGSSGTPRGPYLSIPTNVKKVNPAWSTCSGAFEGSFDPPSALKKATALVAQTPGPDKAPSATPGPSISPVNAPPTPTPGPVDPGSSGQQSAPASPQAAKPNAPNPDPANPDPGKADPGKSANPPASPNNGNPAAPVAAPNPAPSQNGAQGSSDSSQNPDPSTPQPASGNSGTDPGTDPGPGTGTTGTGVAGTGTGTGTTPAPNSVVANGNTIVRDPNGGVVVGSSTVMPGTTAQIAGAPVSVGTDHVIVGSSSYALPAATTANAVLIKSQPIVRASNGGVVIGSSTIAPGVQTVVAGHTVSVGSSHAVVDGSTYALPSSVGAVVQVAPTPSPVLVLGQSIVRAPNGGLVIESSTIGPGAPATIAGHVVSVGSSVAVIDGTTYALPTSSGAVLEQAPNLAQNLALNSKVTLANGAVITAGGSPATVGGTVVAIPSNENGLIVNGQTMPLPTAAPTSIFTVAGEIFTAALTGFAVGGQTLSPGGSALMLSGTVLSLGPAGLQIGTSTIPLPSGAAAAVFTVAGQTFTAAPTGFAIDGQKLSPGGSAITISGTVISLGPSGLKIGSSILPLPSATNSVFTVAGQTFTAAPTGFAVDGQTISIGGSAITLSGTVVSLGPSGLQIGSSTIALPSSPPSIFTVAGQTFTAAPTGFAIGSQTLVPGGSAITLSGTVLSLGPSGLEIGTSTVPLTPAEQSADASAGLGALIMGGYGSNPTGGTSNGSGLVGFTGSGARLGIRWPYLGLAIGLIVGSVMLVS</sequence>
<dbReference type="OrthoDB" id="5427048at2759"/>
<gene>
    <name evidence="3" type="ORF">ALECFALPRED_000316</name>
</gene>
<evidence type="ECO:0000256" key="2">
    <source>
        <dbReference type="SAM" id="Phobius"/>
    </source>
</evidence>
<proteinExistence type="predicted"/>
<dbReference type="EMBL" id="CAJPDR010001020">
    <property type="protein sequence ID" value="CAF9943415.1"/>
    <property type="molecule type" value="Genomic_DNA"/>
</dbReference>